<comment type="pathway">
    <text evidence="2">Carbohydrate metabolism; erythritol degradation.</text>
</comment>
<comment type="subcellular location">
    <subcellularLocation>
        <location evidence="8 9">Cytoplasm</location>
    </subcellularLocation>
</comment>
<dbReference type="EC" id="5.3.1.1" evidence="8 9"/>
<dbReference type="Gene3D" id="3.20.20.70">
    <property type="entry name" value="Aldolase class I"/>
    <property type="match status" value="1"/>
</dbReference>
<dbReference type="AlphaFoldDB" id="A0A4Z0FB79"/>
<dbReference type="HAMAP" id="MF_00147_B">
    <property type="entry name" value="TIM_B"/>
    <property type="match status" value="1"/>
</dbReference>
<comment type="pathway">
    <text evidence="1 8 9">Carbohydrate degradation; glycolysis; D-glyceraldehyde 3-phosphate from glycerone phosphate: step 1/1.</text>
</comment>
<dbReference type="GO" id="GO:0006096">
    <property type="term" value="P:glycolytic process"/>
    <property type="evidence" value="ECO:0007669"/>
    <property type="project" value="UniProtKB-UniRule"/>
</dbReference>
<evidence type="ECO:0000313" key="10">
    <source>
        <dbReference type="EMBL" id="TFZ82927.1"/>
    </source>
</evidence>
<keyword evidence="4 8" id="KW-0312">Gluconeogenesis</keyword>
<accession>A0A4Z0FB79</accession>
<feature type="binding site" evidence="8">
    <location>
        <begin position="236"/>
        <end position="237"/>
    </location>
    <ligand>
        <name>substrate</name>
    </ligand>
</feature>
<dbReference type="GO" id="GO:0019563">
    <property type="term" value="P:glycerol catabolic process"/>
    <property type="evidence" value="ECO:0007669"/>
    <property type="project" value="TreeGrafter"/>
</dbReference>
<comment type="catalytic activity">
    <reaction evidence="8 9">
        <text>D-glyceraldehyde 3-phosphate = dihydroxyacetone phosphate</text>
        <dbReference type="Rhea" id="RHEA:18585"/>
        <dbReference type="ChEBI" id="CHEBI:57642"/>
        <dbReference type="ChEBI" id="CHEBI:59776"/>
        <dbReference type="EC" id="5.3.1.1"/>
    </reaction>
</comment>
<keyword evidence="7 8" id="KW-0413">Isomerase</keyword>
<evidence type="ECO:0000256" key="3">
    <source>
        <dbReference type="ARBA" id="ARBA00007422"/>
    </source>
</evidence>
<gene>
    <name evidence="8" type="primary">tpiA</name>
    <name evidence="10" type="ORF">E4680_06560</name>
</gene>
<dbReference type="GO" id="GO:0004807">
    <property type="term" value="F:triose-phosphate isomerase activity"/>
    <property type="evidence" value="ECO:0007669"/>
    <property type="project" value="UniProtKB-UniRule"/>
</dbReference>
<dbReference type="PANTHER" id="PTHR21139:SF42">
    <property type="entry name" value="TRIOSEPHOSPHATE ISOMERASE"/>
    <property type="match status" value="1"/>
</dbReference>
<dbReference type="PROSITE" id="PS00171">
    <property type="entry name" value="TIM_1"/>
    <property type="match status" value="1"/>
</dbReference>
<dbReference type="InterPro" id="IPR000652">
    <property type="entry name" value="Triosephosphate_isomerase"/>
</dbReference>
<dbReference type="SUPFAM" id="SSF51351">
    <property type="entry name" value="Triosephosphate isomerase (TIM)"/>
    <property type="match status" value="1"/>
</dbReference>
<evidence type="ECO:0000256" key="2">
    <source>
        <dbReference type="ARBA" id="ARBA00004939"/>
    </source>
</evidence>
<evidence type="ECO:0000256" key="9">
    <source>
        <dbReference type="RuleBase" id="RU363013"/>
    </source>
</evidence>
<dbReference type="FunFam" id="3.20.20.70:FF:000016">
    <property type="entry name" value="Triosephosphate isomerase"/>
    <property type="match status" value="1"/>
</dbReference>
<dbReference type="GO" id="GO:0005829">
    <property type="term" value="C:cytosol"/>
    <property type="evidence" value="ECO:0007669"/>
    <property type="project" value="TreeGrafter"/>
</dbReference>
<comment type="pathway">
    <text evidence="8 9">Carbohydrate biosynthesis; gluconeogenesis.</text>
</comment>
<evidence type="ECO:0000256" key="4">
    <source>
        <dbReference type="ARBA" id="ARBA00022432"/>
    </source>
</evidence>
<evidence type="ECO:0000313" key="11">
    <source>
        <dbReference type="Proteomes" id="UP000297890"/>
    </source>
</evidence>
<dbReference type="UniPathway" id="UPA00138"/>
<dbReference type="NCBIfam" id="TIGR00419">
    <property type="entry name" value="tim"/>
    <property type="match status" value="1"/>
</dbReference>
<reference evidence="10 11" key="1">
    <citation type="journal article" date="2019" name="ISME J.">
        <title>Candidatus Macondimonas diazotrophica, a novel gammaproteobacterial genus dominating crude-oil-contaminated coastal sediments.</title>
        <authorList>
            <person name="Karthikeyan S."/>
            <person name="Konstantinidis K."/>
        </authorList>
    </citation>
    <scope>NUCLEOTIDE SEQUENCE [LARGE SCALE GENOMIC DNA]</scope>
    <source>
        <strain evidence="10 11">KTK01</strain>
    </source>
</reference>
<feature type="active site" description="Proton acceptor" evidence="8">
    <location>
        <position position="169"/>
    </location>
</feature>
<dbReference type="InterPro" id="IPR020861">
    <property type="entry name" value="Triosephosphate_isomerase_AS"/>
</dbReference>
<dbReference type="GO" id="GO:0046166">
    <property type="term" value="P:glyceraldehyde-3-phosphate biosynthetic process"/>
    <property type="evidence" value="ECO:0007669"/>
    <property type="project" value="TreeGrafter"/>
</dbReference>
<dbReference type="InterPro" id="IPR022896">
    <property type="entry name" value="TrioseP_Isoase_bac/euk"/>
</dbReference>
<evidence type="ECO:0000256" key="1">
    <source>
        <dbReference type="ARBA" id="ARBA00004680"/>
    </source>
</evidence>
<name>A0A4Z0FB79_9GAMM</name>
<feature type="binding site" evidence="8">
    <location>
        <begin position="9"/>
        <end position="11"/>
    </location>
    <ligand>
        <name>substrate</name>
    </ligand>
</feature>
<dbReference type="OrthoDB" id="9809429at2"/>
<keyword evidence="5 8" id="KW-0963">Cytoplasm</keyword>
<evidence type="ECO:0000256" key="7">
    <source>
        <dbReference type="ARBA" id="ARBA00023235"/>
    </source>
</evidence>
<dbReference type="InterPro" id="IPR035990">
    <property type="entry name" value="TIM_sf"/>
</dbReference>
<sequence length="260" mass="27291">MRRKMVAGNWKMYGRRASARILAREIEDGLPAVLPIDVLVCPPAIYLEAIKGVLGESARVMLGAQDLCAQGEDGARTGEISGAMLLDTGVSHVLVGHSERRQLLGETNESVGAKLVAALDAGLIPILCVGETLAEREGLRTEAVVVTQLQAVVNVAGNDAFARCIVAYEPVWAIGTGRNATPDQAQAVHGFIRSWVAEQTDQEIADDLRILYGGSVKPDNAAALFAMPDVDGGLVGGASLKASDFIAICRMAGETARAGT</sequence>
<dbReference type="PROSITE" id="PS51440">
    <property type="entry name" value="TIM_2"/>
    <property type="match status" value="1"/>
</dbReference>
<keyword evidence="11" id="KW-1185">Reference proteome</keyword>
<dbReference type="Pfam" id="PF00121">
    <property type="entry name" value="TIM"/>
    <property type="match status" value="1"/>
</dbReference>
<evidence type="ECO:0000256" key="8">
    <source>
        <dbReference type="HAMAP-Rule" id="MF_00147"/>
    </source>
</evidence>
<organism evidence="10 11">
    <name type="scientific">Candidatus Macondimonas diazotrophica</name>
    <dbReference type="NCBI Taxonomy" id="2305248"/>
    <lineage>
        <taxon>Bacteria</taxon>
        <taxon>Pseudomonadati</taxon>
        <taxon>Pseudomonadota</taxon>
        <taxon>Gammaproteobacteria</taxon>
        <taxon>Chromatiales</taxon>
        <taxon>Ectothiorhodospiraceae</taxon>
        <taxon>Candidatus Macondimonas</taxon>
    </lineage>
</organism>
<dbReference type="Proteomes" id="UP000297890">
    <property type="component" value="Unassembled WGS sequence"/>
</dbReference>
<dbReference type="EMBL" id="SRIO01000006">
    <property type="protein sequence ID" value="TFZ82927.1"/>
    <property type="molecule type" value="Genomic_DNA"/>
</dbReference>
<evidence type="ECO:0000256" key="5">
    <source>
        <dbReference type="ARBA" id="ARBA00022490"/>
    </source>
</evidence>
<dbReference type="RefSeq" id="WP_135281597.1">
    <property type="nucleotide sequence ID" value="NZ_SRIO01000006.1"/>
</dbReference>
<dbReference type="PANTHER" id="PTHR21139">
    <property type="entry name" value="TRIOSEPHOSPHATE ISOMERASE"/>
    <property type="match status" value="1"/>
</dbReference>
<protein>
    <recommendedName>
        <fullName evidence="8 9">Triosephosphate isomerase</fullName>
        <shortName evidence="8">TIM</shortName>
        <shortName evidence="8">TPI</shortName>
        <ecNumber evidence="8 9">5.3.1.1</ecNumber>
    </recommendedName>
    <alternativeName>
        <fullName evidence="8">Triose-phosphate isomerase</fullName>
    </alternativeName>
</protein>
<dbReference type="GO" id="GO:0006094">
    <property type="term" value="P:gluconeogenesis"/>
    <property type="evidence" value="ECO:0007669"/>
    <property type="project" value="UniProtKB-UniRule"/>
</dbReference>
<evidence type="ECO:0000256" key="6">
    <source>
        <dbReference type="ARBA" id="ARBA00023152"/>
    </source>
</evidence>
<dbReference type="UniPathway" id="UPA00109">
    <property type="reaction ID" value="UER00189"/>
</dbReference>
<comment type="similarity">
    <text evidence="3 8 9">Belongs to the triosephosphate isomerase family.</text>
</comment>
<dbReference type="InterPro" id="IPR013785">
    <property type="entry name" value="Aldolase_TIM"/>
</dbReference>
<dbReference type="CDD" id="cd00311">
    <property type="entry name" value="TIM"/>
    <property type="match status" value="1"/>
</dbReference>
<feature type="active site" description="Electrophile" evidence="8">
    <location>
        <position position="97"/>
    </location>
</feature>
<comment type="caution">
    <text evidence="10">The sequence shown here is derived from an EMBL/GenBank/DDBJ whole genome shotgun (WGS) entry which is preliminary data.</text>
</comment>
<comment type="function">
    <text evidence="8">Involved in the gluconeogenesis. Catalyzes stereospecifically the conversion of dihydroxyacetone phosphate (DHAP) to D-glyceraldehyde-3-phosphate (G3P).</text>
</comment>
<feature type="binding site" evidence="8">
    <location>
        <position position="175"/>
    </location>
    <ligand>
        <name>substrate</name>
    </ligand>
</feature>
<feature type="binding site" evidence="8">
    <location>
        <position position="215"/>
    </location>
    <ligand>
        <name>substrate</name>
    </ligand>
</feature>
<keyword evidence="6 8" id="KW-0324">Glycolysis</keyword>
<comment type="subunit">
    <text evidence="8 9">Homodimer.</text>
</comment>
<proteinExistence type="inferred from homology"/>